<dbReference type="GO" id="GO:0005524">
    <property type="term" value="F:ATP binding"/>
    <property type="evidence" value="ECO:0007669"/>
    <property type="project" value="InterPro"/>
</dbReference>
<dbReference type="CDD" id="cd02023">
    <property type="entry name" value="UMPK"/>
    <property type="match status" value="1"/>
</dbReference>
<dbReference type="InterPro" id="IPR006083">
    <property type="entry name" value="PRK/URK"/>
</dbReference>
<keyword evidence="5" id="KW-0418">Kinase</keyword>
<evidence type="ECO:0000256" key="2">
    <source>
        <dbReference type="ARBA" id="ARBA00012137"/>
    </source>
</evidence>
<dbReference type="PRINTS" id="PR00988">
    <property type="entry name" value="URIDINKINASE"/>
</dbReference>
<sequence>MSRTIIGISGGSCSGKSAISQKFYQSFGNNSIVICQDSFYRSLSQKELKNVGNYDFDVPDAIDFHKLEKVLIDIKNGKDFISIPTYDFKTHTVTGYNSIDLTLIKIIILEGILLYHFKFIRDMINIRIFVDTDSDIRLSRRIKRDIEKRARSLSMILERYNKFVKPSYEKYVKEHSKKEEARNAV</sequence>
<keyword evidence="3" id="KW-0808">Transferase</keyword>
<dbReference type="InterPro" id="IPR027417">
    <property type="entry name" value="P-loop_NTPase"/>
</dbReference>
<dbReference type="GO" id="GO:0044206">
    <property type="term" value="P:UMP salvage"/>
    <property type="evidence" value="ECO:0007669"/>
    <property type="project" value="UniProtKB-UniPathway"/>
</dbReference>
<name>A0A383AZA9_9ZZZZ</name>
<dbReference type="SUPFAM" id="SSF52540">
    <property type="entry name" value="P-loop containing nucleoside triphosphate hydrolases"/>
    <property type="match status" value="1"/>
</dbReference>
<gene>
    <name evidence="7" type="ORF">METZ01_LOCUS465409</name>
</gene>
<dbReference type="Gene3D" id="3.40.50.300">
    <property type="entry name" value="P-loop containing nucleotide triphosphate hydrolases"/>
    <property type="match status" value="1"/>
</dbReference>
<organism evidence="7">
    <name type="scientific">marine metagenome</name>
    <dbReference type="NCBI Taxonomy" id="408172"/>
    <lineage>
        <taxon>unclassified sequences</taxon>
        <taxon>metagenomes</taxon>
        <taxon>ecological metagenomes</taxon>
    </lineage>
</organism>
<evidence type="ECO:0000256" key="4">
    <source>
        <dbReference type="ARBA" id="ARBA00022741"/>
    </source>
</evidence>
<comment type="pathway">
    <text evidence="1">Pyrimidine metabolism; UMP biosynthesis via salvage pathway; UMP from uridine: step 1/1.</text>
</comment>
<evidence type="ECO:0000256" key="3">
    <source>
        <dbReference type="ARBA" id="ARBA00022679"/>
    </source>
</evidence>
<dbReference type="InterPro" id="IPR000764">
    <property type="entry name" value="Uridine_kinase-like"/>
</dbReference>
<dbReference type="AlphaFoldDB" id="A0A383AZA9"/>
<dbReference type="UniPathway" id="UPA00574">
    <property type="reaction ID" value="UER00637"/>
</dbReference>
<dbReference type="PANTHER" id="PTHR10285">
    <property type="entry name" value="URIDINE KINASE"/>
    <property type="match status" value="1"/>
</dbReference>
<evidence type="ECO:0000259" key="6">
    <source>
        <dbReference type="Pfam" id="PF00485"/>
    </source>
</evidence>
<feature type="domain" description="Phosphoribulokinase/uridine kinase" evidence="6">
    <location>
        <begin position="5"/>
        <end position="177"/>
    </location>
</feature>
<keyword evidence="4" id="KW-0547">Nucleotide-binding</keyword>
<evidence type="ECO:0000256" key="1">
    <source>
        <dbReference type="ARBA" id="ARBA00004690"/>
    </source>
</evidence>
<accession>A0A383AZA9</accession>
<evidence type="ECO:0000256" key="5">
    <source>
        <dbReference type="ARBA" id="ARBA00022777"/>
    </source>
</evidence>
<protein>
    <recommendedName>
        <fullName evidence="2">uridine/cytidine kinase</fullName>
        <ecNumber evidence="2">2.7.1.48</ecNumber>
    </recommendedName>
</protein>
<dbReference type="EMBL" id="UINC01195813">
    <property type="protein sequence ID" value="SVE12555.1"/>
    <property type="molecule type" value="Genomic_DNA"/>
</dbReference>
<evidence type="ECO:0000313" key="7">
    <source>
        <dbReference type="EMBL" id="SVE12555.1"/>
    </source>
</evidence>
<dbReference type="Pfam" id="PF00485">
    <property type="entry name" value="PRK"/>
    <property type="match status" value="1"/>
</dbReference>
<proteinExistence type="predicted"/>
<feature type="non-terminal residue" evidence="7">
    <location>
        <position position="185"/>
    </location>
</feature>
<dbReference type="GO" id="GO:0004849">
    <property type="term" value="F:uridine kinase activity"/>
    <property type="evidence" value="ECO:0007669"/>
    <property type="project" value="UniProtKB-EC"/>
</dbReference>
<reference evidence="7" key="1">
    <citation type="submission" date="2018-05" db="EMBL/GenBank/DDBJ databases">
        <authorList>
            <person name="Lanie J.A."/>
            <person name="Ng W.-L."/>
            <person name="Kazmierczak K.M."/>
            <person name="Andrzejewski T.M."/>
            <person name="Davidsen T.M."/>
            <person name="Wayne K.J."/>
            <person name="Tettelin H."/>
            <person name="Glass J.I."/>
            <person name="Rusch D."/>
            <person name="Podicherti R."/>
            <person name="Tsui H.-C.T."/>
            <person name="Winkler M.E."/>
        </authorList>
    </citation>
    <scope>NUCLEOTIDE SEQUENCE</scope>
</reference>
<dbReference type="EC" id="2.7.1.48" evidence="2"/>